<dbReference type="Proteomes" id="UP000198901">
    <property type="component" value="Unassembled WGS sequence"/>
</dbReference>
<dbReference type="EMBL" id="FNGS01000001">
    <property type="protein sequence ID" value="SDL31175.1"/>
    <property type="molecule type" value="Genomic_DNA"/>
</dbReference>
<dbReference type="AlphaFoldDB" id="A0A1G9J1D8"/>
<reference evidence="2 3" key="1">
    <citation type="submission" date="2016-10" db="EMBL/GenBank/DDBJ databases">
        <authorList>
            <person name="de Groot N.N."/>
        </authorList>
    </citation>
    <scope>NUCLEOTIDE SEQUENCE [LARGE SCALE GENOMIC DNA]</scope>
    <source>
        <strain evidence="2 3">DSM 21668</strain>
    </source>
</reference>
<feature type="domain" description="Rhamnogalacturonase A/B/Epimerase-like pectate lyase" evidence="1">
    <location>
        <begin position="42"/>
        <end position="246"/>
    </location>
</feature>
<evidence type="ECO:0000313" key="3">
    <source>
        <dbReference type="Proteomes" id="UP000198901"/>
    </source>
</evidence>
<gene>
    <name evidence="2" type="ORF">SAMN04488090_0705</name>
</gene>
<dbReference type="STRING" id="563176.SAMN04488090_0705"/>
<dbReference type="Pfam" id="PF12708">
    <property type="entry name" value="Pect-lyase_RHGA_epim"/>
    <property type="match status" value="1"/>
</dbReference>
<keyword evidence="3" id="KW-1185">Reference proteome</keyword>
<proteinExistence type="predicted"/>
<dbReference type="GO" id="GO:0016829">
    <property type="term" value="F:lyase activity"/>
    <property type="evidence" value="ECO:0007669"/>
    <property type="project" value="UniProtKB-KW"/>
</dbReference>
<evidence type="ECO:0000313" key="2">
    <source>
        <dbReference type="EMBL" id="SDL31175.1"/>
    </source>
</evidence>
<sequence>MYKGYSWVRKSGPRTSNGGTIFFSASGIYYERIFSGPIKADWFGAKGDGATDDSQAIQKALKVANESAKTLFIPAGTYKITSSISVQLKDTTDSPGTSRKLSIEGDNVSNTILLYNAAADTTVLEITGRGNDLFTLKNLQIRRVAGSDRATGLRLNKMSQVQISNIQIMGFQTGFKIRGVNSGLFDFISLSWNQKGLDARSDGASFSLPNLLRFQSCTFNSNSVLAAGIYTGVTNTFSSCDFTNNGSPGAGTSPSTSNAIEIVHSPANGAVPVTISDSYFEGNYGTDIYIQADPYLSDWAGVATIRGCTFNKVNATRFATNHIKCVNNSGKQFRLLMSGNGTFYANGYVPDATRPFIVLNVTGNSSYYVEDSNVYQTAVEAPKYNYDRDYIDNQKTKLFATARISDTGVVSAAYNIASVTRMSTGVYQINFKRPTNGFVYPSITGLTTGVVGLISNENDNYSTLILRNSAGTNVDAPFVVVFYGN</sequence>
<dbReference type="InterPro" id="IPR024535">
    <property type="entry name" value="RHGA/B-epi-like_pectate_lyase"/>
</dbReference>
<dbReference type="InterPro" id="IPR011050">
    <property type="entry name" value="Pectin_lyase_fold/virulence"/>
</dbReference>
<organism evidence="2 3">
    <name type="scientific">Siphonobacter aquaeclarae</name>
    <dbReference type="NCBI Taxonomy" id="563176"/>
    <lineage>
        <taxon>Bacteria</taxon>
        <taxon>Pseudomonadati</taxon>
        <taxon>Bacteroidota</taxon>
        <taxon>Cytophagia</taxon>
        <taxon>Cytophagales</taxon>
        <taxon>Cytophagaceae</taxon>
        <taxon>Siphonobacter</taxon>
    </lineage>
</organism>
<name>A0A1G9J1D8_9BACT</name>
<dbReference type="InterPro" id="IPR012334">
    <property type="entry name" value="Pectin_lyas_fold"/>
</dbReference>
<dbReference type="RefSeq" id="WP_176785437.1">
    <property type="nucleotide sequence ID" value="NZ_FNGS01000001.1"/>
</dbReference>
<dbReference type="Gene3D" id="2.160.20.10">
    <property type="entry name" value="Single-stranded right-handed beta-helix, Pectin lyase-like"/>
    <property type="match status" value="1"/>
</dbReference>
<keyword evidence="2" id="KW-0456">Lyase</keyword>
<evidence type="ECO:0000259" key="1">
    <source>
        <dbReference type="Pfam" id="PF12708"/>
    </source>
</evidence>
<protein>
    <submittedName>
        <fullName evidence="2">Pectate lyase superfamily protein</fullName>
    </submittedName>
</protein>
<dbReference type="SUPFAM" id="SSF51126">
    <property type="entry name" value="Pectin lyase-like"/>
    <property type="match status" value="1"/>
</dbReference>
<accession>A0A1G9J1D8</accession>